<dbReference type="EMBL" id="AOMF01000037">
    <property type="protein sequence ID" value="EMA56456.1"/>
    <property type="molecule type" value="Genomic_DNA"/>
</dbReference>
<feature type="transmembrane region" description="Helical" evidence="2">
    <location>
        <begin position="62"/>
        <end position="91"/>
    </location>
</feature>
<sequence length="120" mass="12528">MGSSNGRPYLSPDGQPLIRQYLIRAAKAYLCVGCWFGVCALLLLYGPAALSVPTDPARATGVMAAVSGVVLSAGVATVLTIVLAVGTVAVIDRRRRNQSANEQEQSAPDAPDSMEDETHA</sequence>
<evidence type="ECO:0000256" key="2">
    <source>
        <dbReference type="SAM" id="Phobius"/>
    </source>
</evidence>
<comment type="caution">
    <text evidence="3">The sequence shown here is derived from an EMBL/GenBank/DDBJ whole genome shotgun (WGS) entry which is preliminary data.</text>
</comment>
<dbReference type="AlphaFoldDB" id="M0NF36"/>
<reference evidence="3 4" key="1">
    <citation type="journal article" date="2014" name="PLoS Genet.">
        <title>Phylogenetically driven sequencing of extremely halophilic archaea reveals strategies for static and dynamic osmo-response.</title>
        <authorList>
            <person name="Becker E.A."/>
            <person name="Seitzer P.M."/>
            <person name="Tritt A."/>
            <person name="Larsen D."/>
            <person name="Krusor M."/>
            <person name="Yao A.I."/>
            <person name="Wu D."/>
            <person name="Madern D."/>
            <person name="Eisen J.A."/>
            <person name="Darling A.E."/>
            <person name="Facciotti M.T."/>
        </authorList>
    </citation>
    <scope>NUCLEOTIDE SEQUENCE [LARGE SCALE GENOMIC DNA]</scope>
    <source>
        <strain evidence="3 4">JCM 13552</strain>
    </source>
</reference>
<keyword evidence="2" id="KW-0812">Transmembrane</keyword>
<keyword evidence="2" id="KW-1133">Transmembrane helix</keyword>
<feature type="region of interest" description="Disordered" evidence="1">
    <location>
        <begin position="94"/>
        <end position="120"/>
    </location>
</feature>
<dbReference type="Proteomes" id="UP000011680">
    <property type="component" value="Unassembled WGS sequence"/>
</dbReference>
<protein>
    <submittedName>
        <fullName evidence="3">Uncharacterized protein</fullName>
    </submittedName>
</protein>
<name>M0NF36_9EURY</name>
<accession>M0NF36</accession>
<gene>
    <name evidence="3" type="ORF">C451_01988</name>
</gene>
<dbReference type="RefSeq" id="WP_007737062.1">
    <property type="nucleotide sequence ID" value="NZ_AOMF01000037.1"/>
</dbReference>
<organism evidence="3 4">
    <name type="scientific">Halococcus thailandensis JCM 13552</name>
    <dbReference type="NCBI Taxonomy" id="1227457"/>
    <lineage>
        <taxon>Archaea</taxon>
        <taxon>Methanobacteriati</taxon>
        <taxon>Methanobacteriota</taxon>
        <taxon>Stenosarchaea group</taxon>
        <taxon>Halobacteria</taxon>
        <taxon>Halobacteriales</taxon>
        <taxon>Halococcaceae</taxon>
        <taxon>Halococcus</taxon>
    </lineage>
</organism>
<evidence type="ECO:0000313" key="4">
    <source>
        <dbReference type="Proteomes" id="UP000011680"/>
    </source>
</evidence>
<dbReference type="STRING" id="1227457.C451_01988"/>
<evidence type="ECO:0000256" key="1">
    <source>
        <dbReference type="SAM" id="MobiDB-lite"/>
    </source>
</evidence>
<feature type="transmembrane region" description="Helical" evidence="2">
    <location>
        <begin position="28"/>
        <end position="50"/>
    </location>
</feature>
<keyword evidence="4" id="KW-1185">Reference proteome</keyword>
<keyword evidence="2" id="KW-0472">Membrane</keyword>
<proteinExistence type="predicted"/>
<evidence type="ECO:0000313" key="3">
    <source>
        <dbReference type="EMBL" id="EMA56456.1"/>
    </source>
</evidence>